<organism evidence="1 2">
    <name type="scientific">Dioscorea alata</name>
    <name type="common">Purple yam</name>
    <dbReference type="NCBI Taxonomy" id="55571"/>
    <lineage>
        <taxon>Eukaryota</taxon>
        <taxon>Viridiplantae</taxon>
        <taxon>Streptophyta</taxon>
        <taxon>Embryophyta</taxon>
        <taxon>Tracheophyta</taxon>
        <taxon>Spermatophyta</taxon>
        <taxon>Magnoliopsida</taxon>
        <taxon>Liliopsida</taxon>
        <taxon>Dioscoreales</taxon>
        <taxon>Dioscoreaceae</taxon>
        <taxon>Dioscorea</taxon>
    </lineage>
</organism>
<dbReference type="Proteomes" id="UP000827976">
    <property type="component" value="Chromosome 17"/>
</dbReference>
<name>A0ACB7UCA3_DIOAL</name>
<comment type="caution">
    <text evidence="1">The sequence shown here is derived from an EMBL/GenBank/DDBJ whole genome shotgun (WGS) entry which is preliminary data.</text>
</comment>
<keyword evidence="2" id="KW-1185">Reference proteome</keyword>
<sequence length="127" mass="13382">MRKAEVECGGAVSGQVYLNKYYISYNYYTDGVPRGWGGGGDGGGGGFGGQRTGKIVAIIVGGAAGLGFVVICLLFDRSLRKGKDGHQRRGLLATLSLSSSPKASRRWEKVDLKGKSKGEDHTQGRAS</sequence>
<accession>A0ACB7UCA3</accession>
<gene>
    <name evidence="1" type="ORF">IHE45_17G053200</name>
</gene>
<proteinExistence type="predicted"/>
<reference evidence="2" key="1">
    <citation type="journal article" date="2022" name="Nat. Commun.">
        <title>Chromosome evolution and the genetic basis of agronomically important traits in greater yam.</title>
        <authorList>
            <person name="Bredeson J.V."/>
            <person name="Lyons J.B."/>
            <person name="Oniyinde I.O."/>
            <person name="Okereke N.R."/>
            <person name="Kolade O."/>
            <person name="Nnabue I."/>
            <person name="Nwadili C.O."/>
            <person name="Hribova E."/>
            <person name="Parker M."/>
            <person name="Nwogha J."/>
            <person name="Shu S."/>
            <person name="Carlson J."/>
            <person name="Kariba R."/>
            <person name="Muthemba S."/>
            <person name="Knop K."/>
            <person name="Barton G.J."/>
            <person name="Sherwood A.V."/>
            <person name="Lopez-Montes A."/>
            <person name="Asiedu R."/>
            <person name="Jamnadass R."/>
            <person name="Muchugi A."/>
            <person name="Goodstein D."/>
            <person name="Egesi C.N."/>
            <person name="Featherston J."/>
            <person name="Asfaw A."/>
            <person name="Simpson G.G."/>
            <person name="Dolezel J."/>
            <person name="Hendre P.S."/>
            <person name="Van Deynze A."/>
            <person name="Kumar P.L."/>
            <person name="Obidiegwu J.E."/>
            <person name="Bhattacharjee R."/>
            <person name="Rokhsar D.S."/>
        </authorList>
    </citation>
    <scope>NUCLEOTIDE SEQUENCE [LARGE SCALE GENOMIC DNA]</scope>
    <source>
        <strain evidence="2">cv. TDa95/00328</strain>
    </source>
</reference>
<dbReference type="EMBL" id="CM037027">
    <property type="protein sequence ID" value="KAH7657947.1"/>
    <property type="molecule type" value="Genomic_DNA"/>
</dbReference>
<evidence type="ECO:0000313" key="1">
    <source>
        <dbReference type="EMBL" id="KAH7657947.1"/>
    </source>
</evidence>
<evidence type="ECO:0000313" key="2">
    <source>
        <dbReference type="Proteomes" id="UP000827976"/>
    </source>
</evidence>
<protein>
    <submittedName>
        <fullName evidence="1">Uncharacterized protein</fullName>
    </submittedName>
</protein>